<evidence type="ECO:0000259" key="1">
    <source>
        <dbReference type="Pfam" id="PF01814"/>
    </source>
</evidence>
<gene>
    <name evidence="2" type="ORF">ACFOY2_19715</name>
</gene>
<comment type="caution">
    <text evidence="2">The sequence shown here is derived from an EMBL/GenBank/DDBJ whole genome shotgun (WGS) entry which is preliminary data.</text>
</comment>
<dbReference type="PANTHER" id="PTHR35585">
    <property type="entry name" value="HHE DOMAIN PROTEIN (AFU_ORTHOLOGUE AFUA_4G00730)"/>
    <property type="match status" value="1"/>
</dbReference>
<keyword evidence="3" id="KW-1185">Reference proteome</keyword>
<feature type="domain" description="Hemerythrin-like" evidence="1">
    <location>
        <begin position="6"/>
        <end position="121"/>
    </location>
</feature>
<sequence>MGEQDVIDLLIAQHGQIRDLFDEVEQAPPDKVEEAFGRLTRMLSVHETAEEEIVHPYARRKLDNGQGVVADRLSEENRAKRLLRDLHKAGVDDPKFWEKLGELRAAVTVHARSEERYEFAKLRENTSFVERRAMAAAVRAAEAMGPTRPHPGVESATKNVIVGTPAAIMDRARDLIRKALGKG</sequence>
<accession>A0ABV8GBG1</accession>
<dbReference type="RefSeq" id="WP_379529510.1">
    <property type="nucleotide sequence ID" value="NZ_JBHSBI010000009.1"/>
</dbReference>
<organism evidence="2 3">
    <name type="scientific">Nonomuraea purpurea</name>
    <dbReference type="NCBI Taxonomy" id="1849276"/>
    <lineage>
        <taxon>Bacteria</taxon>
        <taxon>Bacillati</taxon>
        <taxon>Actinomycetota</taxon>
        <taxon>Actinomycetes</taxon>
        <taxon>Streptosporangiales</taxon>
        <taxon>Streptosporangiaceae</taxon>
        <taxon>Nonomuraea</taxon>
    </lineage>
</organism>
<dbReference type="PANTHER" id="PTHR35585:SF1">
    <property type="entry name" value="HHE DOMAIN PROTEIN (AFU_ORTHOLOGUE AFUA_4G00730)"/>
    <property type="match status" value="1"/>
</dbReference>
<proteinExistence type="predicted"/>
<dbReference type="EMBL" id="JBHSBI010000009">
    <property type="protein sequence ID" value="MFC4009464.1"/>
    <property type="molecule type" value="Genomic_DNA"/>
</dbReference>
<dbReference type="InterPro" id="IPR012312">
    <property type="entry name" value="Hemerythrin-like"/>
</dbReference>
<evidence type="ECO:0000313" key="3">
    <source>
        <dbReference type="Proteomes" id="UP001595851"/>
    </source>
</evidence>
<dbReference type="Pfam" id="PF01814">
    <property type="entry name" value="Hemerythrin"/>
    <property type="match status" value="1"/>
</dbReference>
<name>A0ABV8GBG1_9ACTN</name>
<dbReference type="Gene3D" id="1.20.120.520">
    <property type="entry name" value="nmb1532 protein domain like"/>
    <property type="match status" value="1"/>
</dbReference>
<dbReference type="Proteomes" id="UP001595851">
    <property type="component" value="Unassembled WGS sequence"/>
</dbReference>
<protein>
    <submittedName>
        <fullName evidence="2">Hemerythrin domain-containing protein</fullName>
    </submittedName>
</protein>
<reference evidence="3" key="1">
    <citation type="journal article" date="2019" name="Int. J. Syst. Evol. Microbiol.">
        <title>The Global Catalogue of Microorganisms (GCM) 10K type strain sequencing project: providing services to taxonomists for standard genome sequencing and annotation.</title>
        <authorList>
            <consortium name="The Broad Institute Genomics Platform"/>
            <consortium name="The Broad Institute Genome Sequencing Center for Infectious Disease"/>
            <person name="Wu L."/>
            <person name="Ma J."/>
        </authorList>
    </citation>
    <scope>NUCLEOTIDE SEQUENCE [LARGE SCALE GENOMIC DNA]</scope>
    <source>
        <strain evidence="3">TBRC 1276</strain>
    </source>
</reference>
<evidence type="ECO:0000313" key="2">
    <source>
        <dbReference type="EMBL" id="MFC4009464.1"/>
    </source>
</evidence>